<dbReference type="Pfam" id="PF13174">
    <property type="entry name" value="TPR_6"/>
    <property type="match status" value="1"/>
</dbReference>
<dbReference type="SUPFAM" id="SSF48452">
    <property type="entry name" value="TPR-like"/>
    <property type="match status" value="1"/>
</dbReference>
<dbReference type="HAMAP" id="MF_02066">
    <property type="entry name" value="CpoB"/>
    <property type="match status" value="1"/>
</dbReference>
<sequence>MALNALWIVGTTRRLGLRIVACFCAYRGKRPMRTRGSHGAAITLASLRWPLVLAICVIAMSVSGCLSRQTAPGLPYVQPAQSAGMTDASPASARLTARMQDLEQEMQRLRDQIERQQTAGANESELRQLQERVSFIEKQLGIESRTPPARPQPPASSTAPRVQVAPEAGLKSEKTTSSASLPTQQPPLELVNPPQTNEEQSYREAYAAYKSGDFDQAVKLFEAFLAKFPKSDLAQNAVYWMGEARFAQGRFDEAVLQFDRVIKEFPGSKKELNSLLRQGQAFEKMGDNRSARIIFQKLISDYPHSAQARIASSRLKNLPASN</sequence>
<organism evidence="4">
    <name type="scientific">Desulfomonile tiedjei</name>
    <dbReference type="NCBI Taxonomy" id="2358"/>
    <lineage>
        <taxon>Bacteria</taxon>
        <taxon>Pseudomonadati</taxon>
        <taxon>Thermodesulfobacteriota</taxon>
        <taxon>Desulfomonilia</taxon>
        <taxon>Desulfomonilales</taxon>
        <taxon>Desulfomonilaceae</taxon>
        <taxon>Desulfomonile</taxon>
    </lineage>
</organism>
<dbReference type="EMBL" id="DTGT01000234">
    <property type="protein sequence ID" value="HGH61106.1"/>
    <property type="molecule type" value="Genomic_DNA"/>
</dbReference>
<reference evidence="4" key="1">
    <citation type="journal article" date="2020" name="mSystems">
        <title>Genome- and Community-Level Interaction Insights into Carbon Utilization and Element Cycling Functions of Hydrothermarchaeota in Hydrothermal Sediment.</title>
        <authorList>
            <person name="Zhou Z."/>
            <person name="Liu Y."/>
            <person name="Xu W."/>
            <person name="Pan J."/>
            <person name="Luo Z.H."/>
            <person name="Li M."/>
        </authorList>
    </citation>
    <scope>NUCLEOTIDE SEQUENCE [LARGE SCALE GENOMIC DNA]</scope>
    <source>
        <strain evidence="4">SpSt-769</strain>
    </source>
</reference>
<dbReference type="InterPro" id="IPR011990">
    <property type="entry name" value="TPR-like_helical_dom_sf"/>
</dbReference>
<dbReference type="Gene3D" id="1.25.40.10">
    <property type="entry name" value="Tetratricopeptide repeat domain"/>
    <property type="match status" value="1"/>
</dbReference>
<dbReference type="InterPro" id="IPR014162">
    <property type="entry name" value="CpoB_C"/>
</dbReference>
<dbReference type="Pfam" id="PF13432">
    <property type="entry name" value="TPR_16"/>
    <property type="match status" value="1"/>
</dbReference>
<proteinExistence type="inferred from homology"/>
<evidence type="ECO:0000256" key="2">
    <source>
        <dbReference type="SAM" id="Coils"/>
    </source>
</evidence>
<feature type="coiled-coil region" evidence="2">
    <location>
        <begin position="92"/>
        <end position="139"/>
    </location>
</feature>
<name>A0A7C4ARU6_9BACT</name>
<evidence type="ECO:0000256" key="3">
    <source>
        <dbReference type="SAM" id="MobiDB-lite"/>
    </source>
</evidence>
<accession>A0A7C4ARU6</accession>
<feature type="region of interest" description="Disordered" evidence="3">
    <location>
        <begin position="140"/>
        <end position="200"/>
    </location>
</feature>
<feature type="repeat" description="TPR" evidence="1">
    <location>
        <begin position="235"/>
        <end position="268"/>
    </location>
</feature>
<dbReference type="SMART" id="SM00028">
    <property type="entry name" value="TPR"/>
    <property type="match status" value="3"/>
</dbReference>
<protein>
    <submittedName>
        <fullName evidence="4">Tol-pal system protein YbgF</fullName>
    </submittedName>
</protein>
<comment type="caution">
    <text evidence="4">The sequence shown here is derived from an EMBL/GenBank/DDBJ whole genome shotgun (WGS) entry which is preliminary data.</text>
</comment>
<evidence type="ECO:0000313" key="4">
    <source>
        <dbReference type="EMBL" id="HGH61106.1"/>
    </source>
</evidence>
<keyword evidence="2" id="KW-0175">Coiled coil</keyword>
<evidence type="ECO:0000256" key="1">
    <source>
        <dbReference type="PROSITE-ProRule" id="PRU00339"/>
    </source>
</evidence>
<dbReference type="GO" id="GO:0051301">
    <property type="term" value="P:cell division"/>
    <property type="evidence" value="ECO:0007669"/>
    <property type="project" value="InterPro"/>
</dbReference>
<dbReference type="AlphaFoldDB" id="A0A7C4ARU6"/>
<dbReference type="InterPro" id="IPR019734">
    <property type="entry name" value="TPR_rpt"/>
</dbReference>
<gene>
    <name evidence="4" type="primary">ybgF</name>
    <name evidence="4" type="ORF">ENV54_07405</name>
</gene>
<dbReference type="PROSITE" id="PS50005">
    <property type="entry name" value="TPR"/>
    <property type="match status" value="1"/>
</dbReference>
<dbReference type="InterPro" id="IPR034706">
    <property type="entry name" value="CpoB"/>
</dbReference>
<keyword evidence="1" id="KW-0802">TPR repeat</keyword>
<dbReference type="NCBIfam" id="TIGR02795">
    <property type="entry name" value="tol_pal_ybgF"/>
    <property type="match status" value="1"/>
</dbReference>